<dbReference type="AlphaFoldDB" id="B6U8C4"/>
<dbReference type="PANTHER" id="PTHR46336:SF21">
    <property type="entry name" value="OS02G0260700 PROTEIN"/>
    <property type="match status" value="1"/>
</dbReference>
<dbReference type="ExpressionAtlas" id="B6U8C4">
    <property type="expression patterns" value="baseline and differential"/>
</dbReference>
<evidence type="ECO:0000313" key="3">
    <source>
        <dbReference type="EMBL" id="ACG45607.1"/>
    </source>
</evidence>
<organism evidence="3">
    <name type="scientific">Zea mays</name>
    <name type="common">Maize</name>
    <dbReference type="NCBI Taxonomy" id="4577"/>
    <lineage>
        <taxon>Eukaryota</taxon>
        <taxon>Viridiplantae</taxon>
        <taxon>Streptophyta</taxon>
        <taxon>Embryophyta</taxon>
        <taxon>Tracheophyta</taxon>
        <taxon>Spermatophyta</taxon>
        <taxon>Magnoliopsida</taxon>
        <taxon>Liliopsida</taxon>
        <taxon>Poales</taxon>
        <taxon>Poaceae</taxon>
        <taxon>PACMAD clade</taxon>
        <taxon>Panicoideae</taxon>
        <taxon>Andropogonodae</taxon>
        <taxon>Andropogoneae</taxon>
        <taxon>Tripsacinae</taxon>
        <taxon>Zea</taxon>
    </lineage>
</organism>
<dbReference type="EMBL" id="EU973489">
    <property type="protein sequence ID" value="ACG45607.1"/>
    <property type="molecule type" value="mRNA"/>
</dbReference>
<name>B6U8C4_MAIZE</name>
<evidence type="ECO:0000259" key="2">
    <source>
        <dbReference type="Pfam" id="PF00651"/>
    </source>
</evidence>
<comment type="pathway">
    <text evidence="1">Protein modification; protein ubiquitination.</text>
</comment>
<dbReference type="CDD" id="cd18186">
    <property type="entry name" value="BTB_POZ_ZBTB_KLHL-like"/>
    <property type="match status" value="1"/>
</dbReference>
<dbReference type="InterPro" id="IPR000210">
    <property type="entry name" value="BTB/POZ_dom"/>
</dbReference>
<sequence length="138" mass="15045">MEPDFSTVGGPSFEFAFNEANFSDRELRIEVVAGDYDAPGSTGGGSGGGGLADWARHRKRRREELFKEKGDDEQGIDPSWAAVVTPVLRVKTIYISSAILAAKSPFFFKLFSNGMKESDQRHATLRITDSGNVTILGN</sequence>
<dbReference type="Pfam" id="PF00651">
    <property type="entry name" value="BTB"/>
    <property type="match status" value="1"/>
</dbReference>
<dbReference type="Gene3D" id="3.30.710.10">
    <property type="entry name" value="Potassium Channel Kv1.1, Chain A"/>
    <property type="match status" value="1"/>
</dbReference>
<protein>
    <recommendedName>
        <fullName evidence="2">BTB domain-containing protein</fullName>
    </recommendedName>
</protein>
<dbReference type="HOGENOM" id="CLU_1858163_0_0_1"/>
<feature type="domain" description="BTB" evidence="2">
    <location>
        <begin position="91"/>
        <end position="128"/>
    </location>
</feature>
<dbReference type="SUPFAM" id="SSF54695">
    <property type="entry name" value="POZ domain"/>
    <property type="match status" value="1"/>
</dbReference>
<dbReference type="InterPro" id="IPR011333">
    <property type="entry name" value="SKP1/BTB/POZ_sf"/>
</dbReference>
<accession>B6U8C4</accession>
<reference evidence="3" key="1">
    <citation type="journal article" date="2009" name="Plant Mol. Biol.">
        <title>Insights into corn genes derived from large-scale cDNA sequencing.</title>
        <authorList>
            <person name="Alexandrov N.N."/>
            <person name="Brover V.V."/>
            <person name="Freidin S."/>
            <person name="Troukhan M.E."/>
            <person name="Tatarinova T.V."/>
            <person name="Zhang H."/>
            <person name="Swaller T.J."/>
            <person name="Lu Y.P."/>
            <person name="Bouck J."/>
            <person name="Flavell R.B."/>
            <person name="Feldmann K.A."/>
        </authorList>
    </citation>
    <scope>NUCLEOTIDE SEQUENCE</scope>
</reference>
<dbReference type="InterPro" id="IPR045890">
    <property type="entry name" value="POB1-like"/>
</dbReference>
<dbReference type="PANTHER" id="PTHR46336">
    <property type="entry name" value="OS02G0260700 PROTEIN"/>
    <property type="match status" value="1"/>
</dbReference>
<evidence type="ECO:0000256" key="1">
    <source>
        <dbReference type="ARBA" id="ARBA00004906"/>
    </source>
</evidence>
<proteinExistence type="evidence at transcript level"/>